<feature type="compositionally biased region" description="Polar residues" evidence="1">
    <location>
        <begin position="1057"/>
        <end position="1102"/>
    </location>
</feature>
<feature type="compositionally biased region" description="Acidic residues" evidence="1">
    <location>
        <begin position="1446"/>
        <end position="1459"/>
    </location>
</feature>
<feature type="compositionally biased region" description="Polar residues" evidence="1">
    <location>
        <begin position="850"/>
        <end position="872"/>
    </location>
</feature>
<evidence type="ECO:0000313" key="3">
    <source>
        <dbReference type="Proteomes" id="UP000444721"/>
    </source>
</evidence>
<gene>
    <name evidence="2" type="ORF">FDP41_011287</name>
</gene>
<protein>
    <submittedName>
        <fullName evidence="2">Uncharacterized protein</fullName>
    </submittedName>
</protein>
<feature type="compositionally biased region" description="Basic and acidic residues" evidence="1">
    <location>
        <begin position="143"/>
        <end position="153"/>
    </location>
</feature>
<feature type="compositionally biased region" description="Polar residues" evidence="1">
    <location>
        <begin position="1504"/>
        <end position="1522"/>
    </location>
</feature>
<dbReference type="OMA" id="MNSNHNA"/>
<feature type="compositionally biased region" description="Acidic residues" evidence="1">
    <location>
        <begin position="464"/>
        <end position="476"/>
    </location>
</feature>
<feature type="compositionally biased region" description="Polar residues" evidence="1">
    <location>
        <begin position="629"/>
        <end position="649"/>
    </location>
</feature>
<feature type="compositionally biased region" description="Polar residues" evidence="1">
    <location>
        <begin position="1021"/>
        <end position="1030"/>
    </location>
</feature>
<feature type="compositionally biased region" description="Low complexity" evidence="1">
    <location>
        <begin position="350"/>
        <end position="366"/>
    </location>
</feature>
<feature type="compositionally biased region" description="Polar residues" evidence="1">
    <location>
        <begin position="1142"/>
        <end position="1155"/>
    </location>
</feature>
<feature type="compositionally biased region" description="Low complexity" evidence="1">
    <location>
        <begin position="946"/>
        <end position="957"/>
    </location>
</feature>
<feature type="region of interest" description="Disordered" evidence="1">
    <location>
        <begin position="747"/>
        <end position="894"/>
    </location>
</feature>
<dbReference type="EMBL" id="VFQX01000009">
    <property type="protein sequence ID" value="KAF0982357.1"/>
    <property type="molecule type" value="Genomic_DNA"/>
</dbReference>
<feature type="compositionally biased region" description="Low complexity" evidence="1">
    <location>
        <begin position="836"/>
        <end position="849"/>
    </location>
</feature>
<feature type="compositionally biased region" description="Low complexity" evidence="1">
    <location>
        <begin position="978"/>
        <end position="992"/>
    </location>
</feature>
<dbReference type="RefSeq" id="XP_044567070.1">
    <property type="nucleotide sequence ID" value="XM_044701678.1"/>
</dbReference>
<evidence type="ECO:0000256" key="1">
    <source>
        <dbReference type="SAM" id="MobiDB-lite"/>
    </source>
</evidence>
<keyword evidence="3" id="KW-1185">Reference proteome</keyword>
<organism evidence="2 3">
    <name type="scientific">Naegleria fowleri</name>
    <name type="common">Brain eating amoeba</name>
    <dbReference type="NCBI Taxonomy" id="5763"/>
    <lineage>
        <taxon>Eukaryota</taxon>
        <taxon>Discoba</taxon>
        <taxon>Heterolobosea</taxon>
        <taxon>Tetramitia</taxon>
        <taxon>Eutetramitia</taxon>
        <taxon>Vahlkampfiidae</taxon>
        <taxon>Naegleria</taxon>
    </lineage>
</organism>
<feature type="compositionally biased region" description="Low complexity" evidence="1">
    <location>
        <begin position="407"/>
        <end position="426"/>
    </location>
</feature>
<feature type="compositionally biased region" description="Low complexity" evidence="1">
    <location>
        <begin position="480"/>
        <end position="496"/>
    </location>
</feature>
<dbReference type="VEuPathDB" id="AmoebaDB:NF0035600"/>
<proteinExistence type="predicted"/>
<dbReference type="OrthoDB" id="10549407at2759"/>
<feature type="compositionally biased region" description="Low complexity" evidence="1">
    <location>
        <begin position="1527"/>
        <end position="1546"/>
    </location>
</feature>
<feature type="compositionally biased region" description="Basic and acidic residues" evidence="1">
    <location>
        <begin position="1432"/>
        <end position="1445"/>
    </location>
</feature>
<feature type="region of interest" description="Disordered" evidence="1">
    <location>
        <begin position="916"/>
        <end position="1155"/>
    </location>
</feature>
<accession>A0A6A5BYI6</accession>
<feature type="compositionally biased region" description="Polar residues" evidence="1">
    <location>
        <begin position="159"/>
        <end position="174"/>
    </location>
</feature>
<feature type="compositionally biased region" description="Low complexity" evidence="1">
    <location>
        <begin position="1192"/>
        <end position="1203"/>
    </location>
</feature>
<feature type="compositionally biased region" description="Polar residues" evidence="1">
    <location>
        <begin position="330"/>
        <end position="349"/>
    </location>
</feature>
<reference evidence="2 3" key="1">
    <citation type="journal article" date="2019" name="Sci. Rep.">
        <title>Nanopore sequencing improves the draft genome of the human pathogenic amoeba Naegleria fowleri.</title>
        <authorList>
            <person name="Liechti N."/>
            <person name="Schurch N."/>
            <person name="Bruggmann R."/>
            <person name="Wittwer M."/>
        </authorList>
    </citation>
    <scope>NUCLEOTIDE SEQUENCE [LARGE SCALE GENOMIC DNA]</scope>
    <source>
        <strain evidence="2 3">ATCC 30894</strain>
    </source>
</reference>
<dbReference type="VEuPathDB" id="AmoebaDB:NfTy_020170"/>
<feature type="compositionally biased region" description="Low complexity" evidence="1">
    <location>
        <begin position="1011"/>
        <end position="1020"/>
    </location>
</feature>
<feature type="region of interest" description="Disordered" evidence="1">
    <location>
        <begin position="685"/>
        <end position="713"/>
    </location>
</feature>
<feature type="compositionally biased region" description="Basic residues" evidence="1">
    <location>
        <begin position="615"/>
        <end position="628"/>
    </location>
</feature>
<feature type="compositionally biased region" description="Polar residues" evidence="1">
    <location>
        <begin position="219"/>
        <end position="262"/>
    </location>
</feature>
<feature type="compositionally biased region" description="Polar residues" evidence="1">
    <location>
        <begin position="747"/>
        <end position="757"/>
    </location>
</feature>
<sequence>MSEEGPNQPAALLSPSQESSFKVMDFNGGAEQTIHHDDTVPNSASFPEEIHQNNTAEATINEELIPSTHNTTIPSVDDEAELHATIHSEENEENSTTPETESIHHQQDESLEPSINIQEQQQTPTTTEEESQQTQETTPTLLHNHEQEEHQLLKQEPQTGNTEPSQTITGVSEEQTNIVEETFKNNDQENTIITATASIKNDDDNSNVHQEIISHVHDQNNLFNSNDTLSPSEIQHGTATNPQQDFQTDTPSYLESQHNTSSKNDKFETSFVSALESKSDHSNQETAQENFEADFEDSDFDKSVTTQPPTAQQQEEPIKNQFEAEFDDSFGNSSTQQGEFSQNQSSNPQDFNDNFEASFDSSSSSEPTNQPKSSKIDEFDANFDVDPVAENSQANEFENSSFDSAPNTTTTNSLTSSEENNQNQSTNDEDFGDFNEPIVTEKTNDEDDFGDFKEPENTEPQQSGDDDGFGDFEEPKEEQTQSSESQQVTTTTLDSTKTVEDSFEIDVNTQKYVIDSILSLNKKTTEEATKLKTSIHNMLNGLVPPELRVPTYSNDNDTSSFSSENLSNNTLEKLFNMNSNHNADILSKMAVWQNSCIEKHFLLALGLEKKKNKKQHKPLRKVVHRRTASHTVSSPITSETIQQGETSETVDQRMKIDDIGTISQRMIGGARHRRMNSTVTDLHLSPRLPLNTQSPRSVSPVPCSSSMSPTTTTNQQHFDELISSYTPTKTKSAELDDIAALVFGSDFTSPKPQSNTVAAKKETSSSITPTPIKNKTSTVPNVQPPVTITTTSASPVLEKMSTPVKPTSFSSSQQSSKCFEDDRWGNDNDSWDNAPSTRPSSITTLSSSSVAIQSATTVPKQESPIFQKSTQETSEKFEAKFDDDDFGSSGSVSNDLPAVATTNSSLSVTTSQTGGLVQNKFEDDGFGDFPTSNKEEDAFAPQQKISTVVTTKSTNSTSDDDGFGDFPEPKDTVPNFADDGWGNDNSGWSSSDAFIPSTTTSASSTQHISVPPSSSPQTTTIQAVASQSRSLKNEEAHSFDDDFGEFPEPKDDEKPTAPQQQDSEVFSTPPKESSFGNSSPLFQPSSINAVQKPSQDTFSGASNDDFGEFPQPKDETRHTTTATDDDFGEFPEPKEEPVPQFASDNSWSDNTFTSAPISQASANSIDQFLQLSSQQSTSSPVASFVETSTTINTTSSTVPSSNFNDDPFDFKPSVKTVEAPPTTSAQQAATSPTWPQSAGSPSTFSTNADSWMMPSTSQSVSTQSPIFAAQNPKINESSSWMDTGASSSLNNAIFGNDDDFGDFPEPKDEETVHSSAHTNIVSQSNMSLDFTQNNNTVSSFPTIITSQKPTSTFSNNSPTPLGFSSVTNMSDFPKRNTPTFTPTKPAINNDLFDFGSQAPLTMNPLSMMTSTTGTLQGVNNNTKTDDEFGDFPEAKEYPTTHKDNNNDDDGFGDFQEPLDEQQQQQNNNNTFGMAWGGSNKLPTNIPSQPSLNSPQAAFNDLDSWLSTGTTGGNPASNNNNTDDWMFSHTSNSTSSTTTQQQPASSTNKDLFEFF</sequence>
<feature type="region of interest" description="Disordered" evidence="1">
    <location>
        <begin position="1415"/>
        <end position="1554"/>
    </location>
</feature>
<evidence type="ECO:0000313" key="2">
    <source>
        <dbReference type="EMBL" id="KAF0982357.1"/>
    </source>
</evidence>
<feature type="compositionally biased region" description="Polar residues" evidence="1">
    <location>
        <begin position="390"/>
        <end position="406"/>
    </location>
</feature>
<dbReference type="Proteomes" id="UP000444721">
    <property type="component" value="Unassembled WGS sequence"/>
</dbReference>
<feature type="region of interest" description="Disordered" evidence="1">
    <location>
        <begin position="218"/>
        <end position="496"/>
    </location>
</feature>
<name>A0A6A5BYI6_NAEFO</name>
<feature type="region of interest" description="Disordered" evidence="1">
    <location>
        <begin position="1"/>
        <end position="20"/>
    </location>
</feature>
<feature type="compositionally biased region" description="Polar residues" evidence="1">
    <location>
        <begin position="1480"/>
        <end position="1496"/>
    </location>
</feature>
<feature type="compositionally biased region" description="Polar residues" evidence="1">
    <location>
        <begin position="764"/>
        <end position="794"/>
    </location>
</feature>
<dbReference type="GeneID" id="68118502"/>
<feature type="compositionally biased region" description="Low complexity" evidence="1">
    <location>
        <begin position="694"/>
        <end position="713"/>
    </location>
</feature>
<feature type="compositionally biased region" description="Polar residues" evidence="1">
    <location>
        <begin position="1234"/>
        <end position="1249"/>
    </location>
</feature>
<feature type="compositionally biased region" description="Polar residues" evidence="1">
    <location>
        <begin position="996"/>
        <end position="1008"/>
    </location>
</feature>
<feature type="region of interest" description="Disordered" evidence="1">
    <location>
        <begin position="615"/>
        <end position="650"/>
    </location>
</feature>
<feature type="compositionally biased region" description="Low complexity" evidence="1">
    <location>
        <begin position="118"/>
        <end position="142"/>
    </location>
</feature>
<feature type="region of interest" description="Disordered" evidence="1">
    <location>
        <begin position="1192"/>
        <end position="1259"/>
    </location>
</feature>
<dbReference type="VEuPathDB" id="AmoebaDB:FDP41_011287"/>
<feature type="region of interest" description="Disordered" evidence="1">
    <location>
        <begin position="55"/>
        <end position="174"/>
    </location>
</feature>
<comment type="caution">
    <text evidence="2">The sequence shown here is derived from an EMBL/GenBank/DDBJ whole genome shotgun (WGS) entry which is preliminary data.</text>
</comment>
<feature type="compositionally biased region" description="Low complexity" evidence="1">
    <location>
        <begin position="305"/>
        <end position="315"/>
    </location>
</feature>
<feature type="compositionally biased region" description="Basic and acidic residues" evidence="1">
    <location>
        <begin position="1031"/>
        <end position="1040"/>
    </location>
</feature>
<feature type="compositionally biased region" description="Low complexity" evidence="1">
    <location>
        <begin position="1219"/>
        <end position="1233"/>
    </location>
</feature>